<proteinExistence type="predicted"/>
<dbReference type="RefSeq" id="WP_304600047.1">
    <property type="nucleotide sequence ID" value="NZ_JAUQYP010000001.1"/>
</dbReference>
<feature type="transmembrane region" description="Helical" evidence="1">
    <location>
        <begin position="54"/>
        <end position="74"/>
    </location>
</feature>
<evidence type="ECO:0000256" key="1">
    <source>
        <dbReference type="SAM" id="Phobius"/>
    </source>
</evidence>
<dbReference type="Proteomes" id="UP001232536">
    <property type="component" value="Unassembled WGS sequence"/>
</dbReference>
<feature type="transmembrane region" description="Helical" evidence="1">
    <location>
        <begin position="157"/>
        <end position="176"/>
    </location>
</feature>
<feature type="transmembrane region" description="Helical" evidence="1">
    <location>
        <begin position="95"/>
        <end position="116"/>
    </location>
</feature>
<keyword evidence="1" id="KW-0812">Transmembrane</keyword>
<reference evidence="2 3" key="1">
    <citation type="submission" date="2023-07" db="EMBL/GenBank/DDBJ databases">
        <title>Description of novel actinomycetes strains, isolated from tidal flat sediment.</title>
        <authorList>
            <person name="Lu C."/>
        </authorList>
    </citation>
    <scope>NUCLEOTIDE SEQUENCE [LARGE SCALE GENOMIC DNA]</scope>
    <source>
        <strain evidence="2 3">SYSU T00b441</strain>
    </source>
</reference>
<sequence length="242" mass="24769">MNPVVMSLTLRGLLGRRRSVLLVLLPLLLVGLAGLVRWASGADPAQTVPLVDGLGLGTLLPLTCLLIGTGVIGSEIDDGSIVYLLAKPVARRTILLSKLVVAWGAALVFAVLPTVLAVEVAGDEGARLALGVGVTAALAALAYVAIFVALSVVTRNAVILGLLYALLWESVLGGYVPGVRDVSVRQWALAAGERTLGGDAGPWGVTSDVALPAALVLLGVVTVGAVVLGVRRLQTLRLTPAE</sequence>
<evidence type="ECO:0000313" key="3">
    <source>
        <dbReference type="Proteomes" id="UP001232536"/>
    </source>
</evidence>
<keyword evidence="1" id="KW-1133">Transmembrane helix</keyword>
<dbReference type="Pfam" id="PF12679">
    <property type="entry name" value="ABC2_membrane_2"/>
    <property type="match status" value="1"/>
</dbReference>
<accession>A0ABT9D761</accession>
<feature type="transmembrane region" description="Helical" evidence="1">
    <location>
        <begin position="128"/>
        <end position="150"/>
    </location>
</feature>
<comment type="caution">
    <text evidence="2">The sequence shown here is derived from an EMBL/GenBank/DDBJ whole genome shotgun (WGS) entry which is preliminary data.</text>
</comment>
<dbReference type="EMBL" id="JAUQYP010000001">
    <property type="protein sequence ID" value="MDO8106375.1"/>
    <property type="molecule type" value="Genomic_DNA"/>
</dbReference>
<dbReference type="PANTHER" id="PTHR37305:SF1">
    <property type="entry name" value="MEMBRANE PROTEIN"/>
    <property type="match status" value="1"/>
</dbReference>
<keyword evidence="1" id="KW-0472">Membrane</keyword>
<protein>
    <submittedName>
        <fullName evidence="2">ABC transporter permease</fullName>
    </submittedName>
</protein>
<organism evidence="2 3">
    <name type="scientific">Actinotalea lenta</name>
    <dbReference type="NCBI Taxonomy" id="3064654"/>
    <lineage>
        <taxon>Bacteria</taxon>
        <taxon>Bacillati</taxon>
        <taxon>Actinomycetota</taxon>
        <taxon>Actinomycetes</taxon>
        <taxon>Micrococcales</taxon>
        <taxon>Cellulomonadaceae</taxon>
        <taxon>Actinotalea</taxon>
    </lineage>
</organism>
<feature type="transmembrane region" description="Helical" evidence="1">
    <location>
        <begin position="209"/>
        <end position="230"/>
    </location>
</feature>
<name>A0ABT9D761_9CELL</name>
<gene>
    <name evidence="2" type="ORF">Q6348_04095</name>
</gene>
<keyword evidence="3" id="KW-1185">Reference proteome</keyword>
<dbReference type="PANTHER" id="PTHR37305">
    <property type="entry name" value="INTEGRAL MEMBRANE PROTEIN-RELATED"/>
    <property type="match status" value="1"/>
</dbReference>
<evidence type="ECO:0000313" key="2">
    <source>
        <dbReference type="EMBL" id="MDO8106375.1"/>
    </source>
</evidence>